<name>A0ACB7V5L8_DIOAL</name>
<sequence>MLRFSAIHHRRGGEIVEKELYEPCDLEELLHCLLSLNSCHHHSAIISTFNIASTTAPDAVGADPEKPKRRKKNNLFEVVQFLPNWGLGYKLAKSHWKDISYKLTKTNLYKDGRHGKAWGIRYKAGSKIGDAPVKMSGVNKPRWKYLTESMKNVNSPSMSTQTTTPTSEEALH</sequence>
<dbReference type="Proteomes" id="UP000827976">
    <property type="component" value="Chromosome 11"/>
</dbReference>
<dbReference type="EMBL" id="CM037021">
    <property type="protein sequence ID" value="KAH7668776.1"/>
    <property type="molecule type" value="Genomic_DNA"/>
</dbReference>
<evidence type="ECO:0000313" key="1">
    <source>
        <dbReference type="EMBL" id="KAH7668776.1"/>
    </source>
</evidence>
<gene>
    <name evidence="1" type="ORF">IHE45_11G033900</name>
</gene>
<evidence type="ECO:0000313" key="2">
    <source>
        <dbReference type="Proteomes" id="UP000827976"/>
    </source>
</evidence>
<protein>
    <submittedName>
        <fullName evidence="1">Ovate protein family C-terminal protein</fullName>
    </submittedName>
</protein>
<reference evidence="2" key="1">
    <citation type="journal article" date="2022" name="Nat. Commun.">
        <title>Chromosome evolution and the genetic basis of agronomically important traits in greater yam.</title>
        <authorList>
            <person name="Bredeson J.V."/>
            <person name="Lyons J.B."/>
            <person name="Oniyinde I.O."/>
            <person name="Okereke N.R."/>
            <person name="Kolade O."/>
            <person name="Nnabue I."/>
            <person name="Nwadili C.O."/>
            <person name="Hribova E."/>
            <person name="Parker M."/>
            <person name="Nwogha J."/>
            <person name="Shu S."/>
            <person name="Carlson J."/>
            <person name="Kariba R."/>
            <person name="Muthemba S."/>
            <person name="Knop K."/>
            <person name="Barton G.J."/>
            <person name="Sherwood A.V."/>
            <person name="Lopez-Montes A."/>
            <person name="Asiedu R."/>
            <person name="Jamnadass R."/>
            <person name="Muchugi A."/>
            <person name="Goodstein D."/>
            <person name="Egesi C.N."/>
            <person name="Featherston J."/>
            <person name="Asfaw A."/>
            <person name="Simpson G.G."/>
            <person name="Dolezel J."/>
            <person name="Hendre P.S."/>
            <person name="Van Deynze A."/>
            <person name="Kumar P.L."/>
            <person name="Obidiegwu J.E."/>
            <person name="Bhattacharjee R."/>
            <person name="Rokhsar D.S."/>
        </authorList>
    </citation>
    <scope>NUCLEOTIDE SEQUENCE [LARGE SCALE GENOMIC DNA]</scope>
    <source>
        <strain evidence="2">cv. TDa95/00328</strain>
    </source>
</reference>
<keyword evidence="2" id="KW-1185">Reference proteome</keyword>
<organism evidence="1 2">
    <name type="scientific">Dioscorea alata</name>
    <name type="common">Purple yam</name>
    <dbReference type="NCBI Taxonomy" id="55571"/>
    <lineage>
        <taxon>Eukaryota</taxon>
        <taxon>Viridiplantae</taxon>
        <taxon>Streptophyta</taxon>
        <taxon>Embryophyta</taxon>
        <taxon>Tracheophyta</taxon>
        <taxon>Spermatophyta</taxon>
        <taxon>Magnoliopsida</taxon>
        <taxon>Liliopsida</taxon>
        <taxon>Dioscoreales</taxon>
        <taxon>Dioscoreaceae</taxon>
        <taxon>Dioscorea</taxon>
    </lineage>
</organism>
<accession>A0ACB7V5L8</accession>
<proteinExistence type="predicted"/>
<comment type="caution">
    <text evidence="1">The sequence shown here is derived from an EMBL/GenBank/DDBJ whole genome shotgun (WGS) entry which is preliminary data.</text>
</comment>